<comment type="cofactor">
    <cofactor evidence="9">
        <name>Zn(2+)</name>
        <dbReference type="ChEBI" id="CHEBI:29105"/>
    </cofactor>
    <text evidence="9">Binds 2 Zn(2+) ions.</text>
</comment>
<keyword evidence="13" id="KW-1185">Reference proteome</keyword>
<gene>
    <name evidence="12" type="ORF">D7B24_003273</name>
</gene>
<dbReference type="EC" id="3.1.3.1" evidence="2 11"/>
<dbReference type="Gene3D" id="3.40.720.10">
    <property type="entry name" value="Alkaline Phosphatase, subunit A"/>
    <property type="match status" value="1"/>
</dbReference>
<evidence type="ECO:0000256" key="1">
    <source>
        <dbReference type="ARBA" id="ARBA00005984"/>
    </source>
</evidence>
<dbReference type="Gene3D" id="1.10.1200.140">
    <property type="entry name" value="Alkaline phosphatase, crown domain"/>
    <property type="match status" value="1"/>
</dbReference>
<feature type="binding site" evidence="9">
    <location>
        <position position="30"/>
    </location>
    <ligand>
        <name>Zn(2+)</name>
        <dbReference type="ChEBI" id="CHEBI:29105"/>
        <label>2</label>
    </ligand>
</feature>
<evidence type="ECO:0000256" key="11">
    <source>
        <dbReference type="RuleBase" id="RU003947"/>
    </source>
</evidence>
<reference evidence="12 13" key="1">
    <citation type="submission" date="2018-10" db="EMBL/GenBank/DDBJ databases">
        <title>Genome sequence of Verticillium nonalfalfae VnAa140.</title>
        <authorList>
            <person name="Stajich J.E."/>
            <person name="Kasson M.T."/>
        </authorList>
    </citation>
    <scope>NUCLEOTIDE SEQUENCE [LARGE SCALE GENOMIC DNA]</scope>
    <source>
        <strain evidence="12 13">VnAa140</strain>
    </source>
</reference>
<feature type="binding site" evidence="9">
    <location>
        <position position="135"/>
    </location>
    <ligand>
        <name>Mg(2+)</name>
        <dbReference type="ChEBI" id="CHEBI:18420"/>
    </ligand>
</feature>
<dbReference type="InterPro" id="IPR042085">
    <property type="entry name" value="Ap_crown"/>
</dbReference>
<keyword evidence="6 9" id="KW-0862">Zinc</keyword>
<dbReference type="InterPro" id="IPR018299">
    <property type="entry name" value="Alkaline_phosphatase_AS"/>
</dbReference>
<evidence type="ECO:0000256" key="4">
    <source>
        <dbReference type="ARBA" id="ARBA00022723"/>
    </source>
</evidence>
<keyword evidence="4 9" id="KW-0479">Metal-binding</keyword>
<feature type="binding site" evidence="9">
    <location>
        <position position="291"/>
    </location>
    <ligand>
        <name>Zn(2+)</name>
        <dbReference type="ChEBI" id="CHEBI:29105"/>
        <label>2</label>
    </ligand>
</feature>
<feature type="binding site" evidence="9">
    <location>
        <position position="330"/>
    </location>
    <ligand>
        <name>Zn(2+)</name>
        <dbReference type="ChEBI" id="CHEBI:29105"/>
        <label>2</label>
    </ligand>
</feature>
<dbReference type="GO" id="GO:0046872">
    <property type="term" value="F:metal ion binding"/>
    <property type="evidence" value="ECO:0007669"/>
    <property type="project" value="UniProtKB-KW"/>
</dbReference>
<dbReference type="GO" id="GO:0000329">
    <property type="term" value="C:fungal-type vacuole membrane"/>
    <property type="evidence" value="ECO:0007669"/>
    <property type="project" value="TreeGrafter"/>
</dbReference>
<evidence type="ECO:0000313" key="13">
    <source>
        <dbReference type="Proteomes" id="UP000267145"/>
    </source>
</evidence>
<dbReference type="CDD" id="cd16012">
    <property type="entry name" value="ALP"/>
    <property type="match status" value="1"/>
</dbReference>
<evidence type="ECO:0000256" key="2">
    <source>
        <dbReference type="ARBA" id="ARBA00012647"/>
    </source>
</evidence>
<feature type="binding site" evidence="9">
    <location>
        <position position="30"/>
    </location>
    <ligand>
        <name>Mg(2+)</name>
        <dbReference type="ChEBI" id="CHEBI:18420"/>
    </ligand>
</feature>
<protein>
    <recommendedName>
        <fullName evidence="2 11">Alkaline phosphatase</fullName>
        <ecNumber evidence="2 11">3.1.3.1</ecNumber>
    </recommendedName>
</protein>
<dbReference type="EMBL" id="RBVV01000019">
    <property type="protein sequence ID" value="RNJ59180.1"/>
    <property type="molecule type" value="Genomic_DNA"/>
</dbReference>
<dbReference type="PRINTS" id="PR00113">
    <property type="entry name" value="ALKPHPHTASE"/>
</dbReference>
<dbReference type="Proteomes" id="UP000267145">
    <property type="component" value="Unassembled WGS sequence"/>
</dbReference>
<dbReference type="AlphaFoldDB" id="A0A3M9YJA2"/>
<keyword evidence="7 9" id="KW-0460">Magnesium</keyword>
<feature type="binding site" evidence="9">
    <location>
        <position position="419"/>
    </location>
    <ligand>
        <name>Zn(2+)</name>
        <dbReference type="ChEBI" id="CHEBI:29105"/>
        <label>2</label>
    </ligand>
</feature>
<evidence type="ECO:0000256" key="10">
    <source>
        <dbReference type="RuleBase" id="RU003946"/>
    </source>
</evidence>
<dbReference type="InterPro" id="IPR001952">
    <property type="entry name" value="Alkaline_phosphatase"/>
</dbReference>
<dbReference type="RefSeq" id="XP_028497338.1">
    <property type="nucleotide sequence ID" value="XM_028637466.1"/>
</dbReference>
<name>A0A3M9YJA2_9PEZI</name>
<dbReference type="Pfam" id="PF00245">
    <property type="entry name" value="Alk_phosphatase"/>
    <property type="match status" value="1"/>
</dbReference>
<dbReference type="PROSITE" id="PS00123">
    <property type="entry name" value="ALKALINE_PHOSPHATASE"/>
    <property type="match status" value="1"/>
</dbReference>
<evidence type="ECO:0000256" key="5">
    <source>
        <dbReference type="ARBA" id="ARBA00022801"/>
    </source>
</evidence>
<evidence type="ECO:0000256" key="8">
    <source>
        <dbReference type="PIRSR" id="PIRSR601952-1"/>
    </source>
</evidence>
<dbReference type="SUPFAM" id="SSF53649">
    <property type="entry name" value="Alkaline phosphatase-like"/>
    <property type="match status" value="1"/>
</dbReference>
<organism evidence="12 13">
    <name type="scientific">Verticillium nonalfalfae</name>
    <dbReference type="NCBI Taxonomy" id="1051616"/>
    <lineage>
        <taxon>Eukaryota</taxon>
        <taxon>Fungi</taxon>
        <taxon>Dikarya</taxon>
        <taxon>Ascomycota</taxon>
        <taxon>Pezizomycotina</taxon>
        <taxon>Sordariomycetes</taxon>
        <taxon>Hypocreomycetidae</taxon>
        <taxon>Glomerellales</taxon>
        <taxon>Plectosphaerellaceae</taxon>
        <taxon>Verticillium</taxon>
    </lineage>
</organism>
<evidence type="ECO:0000256" key="7">
    <source>
        <dbReference type="ARBA" id="ARBA00022842"/>
    </source>
</evidence>
<evidence type="ECO:0000313" key="12">
    <source>
        <dbReference type="EMBL" id="RNJ59180.1"/>
    </source>
</evidence>
<dbReference type="PANTHER" id="PTHR11596">
    <property type="entry name" value="ALKALINE PHOSPHATASE"/>
    <property type="match status" value="1"/>
</dbReference>
<feature type="binding site" evidence="9">
    <location>
        <position position="137"/>
    </location>
    <ligand>
        <name>Mg(2+)</name>
        <dbReference type="ChEBI" id="CHEBI:18420"/>
    </ligand>
</feature>
<evidence type="ECO:0000256" key="6">
    <source>
        <dbReference type="ARBA" id="ARBA00022833"/>
    </source>
</evidence>
<dbReference type="GO" id="GO:0004035">
    <property type="term" value="F:alkaline phosphatase activity"/>
    <property type="evidence" value="ECO:0007669"/>
    <property type="project" value="UniProtKB-EC"/>
</dbReference>
<feature type="binding site" evidence="9">
    <location>
        <position position="329"/>
    </location>
    <ligand>
        <name>Zn(2+)</name>
        <dbReference type="ChEBI" id="CHEBI:29105"/>
        <label>2</label>
    </ligand>
</feature>
<sequence length="481" mass="52015">MRGSTLLAGAFAQAALAAIEPKNFIFIVPDGMAPASQTIARTYKAMVEGSSRPGAPGIIDELPVDITPIGNTRTHSNNNLVTDSAAAGTALATGHKTNNGAIGILPDNQPVGSILEAAKLNGYRTALVVTSIINHATPAAFSSHVVNRNGLAAIAEQQIGYSHPFNQSVDILLGGGRCYFKPKSDPDSCRDDEIDLFAFAQDKGYYVAQNRSAFDDLEKGLGDIRLPYVGLFNDGDLNYEIDRQQQPQADREPSLAEMTTAALNSLHRASHCKDKGYFIMIEASRIDHASHAHDSVAHLWDVLEYNNVVDVVTKWIDEHPDTAMLSVADHETGGLTFPSGYDPRPLAASKHSIAYLTELWNEYKGDDRRSFLRNEILPAYGVNDATDAEVEALLAGNFAANLAKPMNKRTGHAWSTGGHSAVDTTLYAYGAEDMGDQLIIDMAGAHDNTELPKYIAKALKVSLEEVTELLRANGTDWIPRV</sequence>
<dbReference type="SMART" id="SM00098">
    <property type="entry name" value="alkPPc"/>
    <property type="match status" value="1"/>
</dbReference>
<accession>A0A3M9YJA2</accession>
<keyword evidence="5 11" id="KW-0378">Hydrolase</keyword>
<dbReference type="InterPro" id="IPR017850">
    <property type="entry name" value="Alkaline_phosphatase_core_sf"/>
</dbReference>
<feature type="active site" description="Phosphoserine intermediate" evidence="8">
    <location>
        <position position="84"/>
    </location>
</feature>
<dbReference type="STRING" id="1051616.A0A3M9YJA2"/>
<feature type="binding site" evidence="9">
    <location>
        <position position="287"/>
    </location>
    <ligand>
        <name>Zn(2+)</name>
        <dbReference type="ChEBI" id="CHEBI:29105"/>
        <label>2</label>
    </ligand>
</feature>
<dbReference type="PANTHER" id="PTHR11596:SF5">
    <property type="entry name" value="ALKALINE PHOSPHATASE"/>
    <property type="match status" value="1"/>
</dbReference>
<dbReference type="GeneID" id="39606962"/>
<feature type="binding site" evidence="9">
    <location>
        <position position="282"/>
    </location>
    <ligand>
        <name>Mg(2+)</name>
        <dbReference type="ChEBI" id="CHEBI:18420"/>
    </ligand>
</feature>
<comment type="cofactor">
    <cofactor evidence="9">
        <name>Mg(2+)</name>
        <dbReference type="ChEBI" id="CHEBI:18420"/>
    </cofactor>
    <text evidence="9">Binds 1 Mg(2+) ion.</text>
</comment>
<proteinExistence type="inferred from homology"/>
<comment type="caution">
    <text evidence="12">The sequence shown here is derived from an EMBL/GenBank/DDBJ whole genome shotgun (WGS) entry which is preliminary data.</text>
</comment>
<keyword evidence="3" id="KW-0597">Phosphoprotein</keyword>
<comment type="similarity">
    <text evidence="1 10">Belongs to the alkaline phosphatase family.</text>
</comment>
<comment type="catalytic activity">
    <reaction evidence="11">
        <text>a phosphate monoester + H2O = an alcohol + phosphate</text>
        <dbReference type="Rhea" id="RHEA:15017"/>
        <dbReference type="ChEBI" id="CHEBI:15377"/>
        <dbReference type="ChEBI" id="CHEBI:30879"/>
        <dbReference type="ChEBI" id="CHEBI:43474"/>
        <dbReference type="ChEBI" id="CHEBI:67140"/>
        <dbReference type="EC" id="3.1.3.1"/>
    </reaction>
</comment>
<evidence type="ECO:0000256" key="9">
    <source>
        <dbReference type="PIRSR" id="PIRSR601952-2"/>
    </source>
</evidence>
<evidence type="ECO:0000256" key="3">
    <source>
        <dbReference type="ARBA" id="ARBA00022553"/>
    </source>
</evidence>